<dbReference type="PIRSF" id="PIRSF006102">
    <property type="entry name" value="NQR_DE"/>
    <property type="match status" value="1"/>
</dbReference>
<dbReference type="GO" id="GO:0016655">
    <property type="term" value="F:oxidoreductase activity, acting on NAD(P)H, quinone or similar compound as acceptor"/>
    <property type="evidence" value="ECO:0007669"/>
    <property type="project" value="InterPro"/>
</dbReference>
<proteinExistence type="inferred from homology"/>
<keyword evidence="10" id="KW-0406">Ion transport</keyword>
<evidence type="ECO:0000256" key="5">
    <source>
        <dbReference type="ARBA" id="ARBA00022692"/>
    </source>
</evidence>
<gene>
    <name evidence="15" type="ORF">METZ01_LOCUS110886</name>
</gene>
<dbReference type="PANTHER" id="PTHR30335:SF1">
    <property type="entry name" value="NA(+)-TRANSLOCATING NADH-QUINONE REDUCTASE SUBUNIT E"/>
    <property type="match status" value="1"/>
</dbReference>
<feature type="transmembrane region" description="Helical" evidence="14">
    <location>
        <begin position="38"/>
        <end position="59"/>
    </location>
</feature>
<evidence type="ECO:0000313" key="15">
    <source>
        <dbReference type="EMBL" id="SVA58032.1"/>
    </source>
</evidence>
<dbReference type="PANTHER" id="PTHR30335">
    <property type="entry name" value="INTEGRAL MEMBRANE PROTEIN OF SOXR-REDUCING COMPLEX"/>
    <property type="match status" value="1"/>
</dbReference>
<dbReference type="InterPro" id="IPR003667">
    <property type="entry name" value="NqrDE/RnfAE"/>
</dbReference>
<evidence type="ECO:0000256" key="12">
    <source>
        <dbReference type="ARBA" id="ARBA00023136"/>
    </source>
</evidence>
<evidence type="ECO:0000256" key="3">
    <source>
        <dbReference type="ARBA" id="ARBA00022475"/>
    </source>
</evidence>
<keyword evidence="3" id="KW-1003">Cell membrane</keyword>
<evidence type="ECO:0008006" key="16">
    <source>
        <dbReference type="Google" id="ProtNLM"/>
    </source>
</evidence>
<dbReference type="GO" id="GO:0009276">
    <property type="term" value="C:Gram-negative-bacterium-type cell wall"/>
    <property type="evidence" value="ECO:0007669"/>
    <property type="project" value="InterPro"/>
</dbReference>
<feature type="transmembrane region" description="Helical" evidence="14">
    <location>
        <begin position="109"/>
        <end position="133"/>
    </location>
</feature>
<evidence type="ECO:0000256" key="6">
    <source>
        <dbReference type="ARBA" id="ARBA00022967"/>
    </source>
</evidence>
<evidence type="ECO:0000256" key="14">
    <source>
        <dbReference type="SAM" id="Phobius"/>
    </source>
</evidence>
<dbReference type="HAMAP" id="MF_00429">
    <property type="entry name" value="NqrE"/>
    <property type="match status" value="1"/>
</dbReference>
<keyword evidence="12 14" id="KW-0472">Membrane</keyword>
<protein>
    <recommendedName>
        <fullName evidence="16">NADH:ubiquinone reductase (Na(+)-transporting) subunit E</fullName>
    </recommendedName>
</protein>
<evidence type="ECO:0000256" key="1">
    <source>
        <dbReference type="ARBA" id="ARBA00004127"/>
    </source>
</evidence>
<feature type="transmembrane region" description="Helical" evidence="14">
    <location>
        <begin position="145"/>
        <end position="164"/>
    </location>
</feature>
<keyword evidence="7 14" id="KW-1133">Transmembrane helix</keyword>
<keyword evidence="8" id="KW-0520">NAD</keyword>
<dbReference type="EMBL" id="UINC01013428">
    <property type="protein sequence ID" value="SVA58032.1"/>
    <property type="molecule type" value="Genomic_DNA"/>
</dbReference>
<evidence type="ECO:0000256" key="7">
    <source>
        <dbReference type="ARBA" id="ARBA00022989"/>
    </source>
</evidence>
<dbReference type="GO" id="GO:0005886">
    <property type="term" value="C:plasma membrane"/>
    <property type="evidence" value="ECO:0007669"/>
    <property type="project" value="TreeGrafter"/>
</dbReference>
<keyword evidence="6" id="KW-1278">Translocase</keyword>
<evidence type="ECO:0000256" key="4">
    <source>
        <dbReference type="ARBA" id="ARBA00022519"/>
    </source>
</evidence>
<dbReference type="NCBIfam" id="TIGR01940">
    <property type="entry name" value="nqrE"/>
    <property type="match status" value="1"/>
</dbReference>
<comment type="subcellular location">
    <subcellularLocation>
        <location evidence="1">Endomembrane system</location>
        <topology evidence="1">Multi-pass membrane protein</topology>
    </subcellularLocation>
</comment>
<feature type="transmembrane region" description="Helical" evidence="14">
    <location>
        <begin position="176"/>
        <end position="200"/>
    </location>
</feature>
<accession>A0A381X0C3</accession>
<evidence type="ECO:0000256" key="8">
    <source>
        <dbReference type="ARBA" id="ARBA00023027"/>
    </source>
</evidence>
<evidence type="ECO:0000256" key="10">
    <source>
        <dbReference type="ARBA" id="ARBA00023065"/>
    </source>
</evidence>
<keyword evidence="11" id="KW-0830">Ubiquinone</keyword>
<keyword evidence="5 14" id="KW-0812">Transmembrane</keyword>
<keyword evidence="13" id="KW-0739">Sodium transport</keyword>
<sequence length="202" mass="22280">MQHYINIIINSVFIENIVLVYFLGMCSFLSISKKVETSIGLGFAVIFVLSITAPANWAINEYLLAEGALDWAGLENINLDFLQFIVFISVIAAMVQLVEMLLDRFSPVLYYNLGIFLPLITVNCSILGCSLFLVEREYNLAEATVYGFGSGLGFFLAIVSLATIRKRMRYSNVPPTLRGVGMSMLLTGLISMAFLGFSGISL</sequence>
<dbReference type="GO" id="GO:0012505">
    <property type="term" value="C:endomembrane system"/>
    <property type="evidence" value="ECO:0007669"/>
    <property type="project" value="UniProtKB-SubCell"/>
</dbReference>
<evidence type="ECO:0000256" key="2">
    <source>
        <dbReference type="ARBA" id="ARBA00022448"/>
    </source>
</evidence>
<keyword evidence="4" id="KW-0997">Cell inner membrane</keyword>
<dbReference type="GO" id="GO:0006814">
    <property type="term" value="P:sodium ion transport"/>
    <property type="evidence" value="ECO:0007669"/>
    <property type="project" value="UniProtKB-KW"/>
</dbReference>
<dbReference type="AlphaFoldDB" id="A0A381X0C3"/>
<evidence type="ECO:0000256" key="9">
    <source>
        <dbReference type="ARBA" id="ARBA00023053"/>
    </source>
</evidence>
<keyword evidence="9" id="KW-0915">Sodium</keyword>
<feature type="transmembrane region" description="Helical" evidence="14">
    <location>
        <begin position="12"/>
        <end position="31"/>
    </location>
</feature>
<organism evidence="15">
    <name type="scientific">marine metagenome</name>
    <dbReference type="NCBI Taxonomy" id="408172"/>
    <lineage>
        <taxon>unclassified sequences</taxon>
        <taxon>metagenomes</taxon>
        <taxon>ecological metagenomes</taxon>
    </lineage>
</organism>
<dbReference type="GO" id="GO:0022904">
    <property type="term" value="P:respiratory electron transport chain"/>
    <property type="evidence" value="ECO:0007669"/>
    <property type="project" value="InterPro"/>
</dbReference>
<dbReference type="Pfam" id="PF02508">
    <property type="entry name" value="Rnf-Nqr"/>
    <property type="match status" value="1"/>
</dbReference>
<keyword evidence="2" id="KW-0813">Transport</keyword>
<evidence type="ECO:0000256" key="11">
    <source>
        <dbReference type="ARBA" id="ARBA00023075"/>
    </source>
</evidence>
<dbReference type="InterPro" id="IPR010967">
    <property type="entry name" value="NqrE"/>
</dbReference>
<dbReference type="InterPro" id="IPR050133">
    <property type="entry name" value="NqrDE/RnfAE_oxidrdctase"/>
</dbReference>
<name>A0A381X0C3_9ZZZZ</name>
<feature type="transmembrane region" description="Helical" evidence="14">
    <location>
        <begin position="81"/>
        <end position="102"/>
    </location>
</feature>
<reference evidence="15" key="1">
    <citation type="submission" date="2018-05" db="EMBL/GenBank/DDBJ databases">
        <authorList>
            <person name="Lanie J.A."/>
            <person name="Ng W.-L."/>
            <person name="Kazmierczak K.M."/>
            <person name="Andrzejewski T.M."/>
            <person name="Davidsen T.M."/>
            <person name="Wayne K.J."/>
            <person name="Tettelin H."/>
            <person name="Glass J.I."/>
            <person name="Rusch D."/>
            <person name="Podicherti R."/>
            <person name="Tsui H.-C.T."/>
            <person name="Winkler M.E."/>
        </authorList>
    </citation>
    <scope>NUCLEOTIDE SEQUENCE</scope>
</reference>
<evidence type="ECO:0000256" key="13">
    <source>
        <dbReference type="ARBA" id="ARBA00023201"/>
    </source>
</evidence>